<organism evidence="2">
    <name type="scientific">Anopheles darlingi</name>
    <name type="common">Mosquito</name>
    <dbReference type="NCBI Taxonomy" id="43151"/>
    <lineage>
        <taxon>Eukaryota</taxon>
        <taxon>Metazoa</taxon>
        <taxon>Ecdysozoa</taxon>
        <taxon>Arthropoda</taxon>
        <taxon>Hexapoda</taxon>
        <taxon>Insecta</taxon>
        <taxon>Pterygota</taxon>
        <taxon>Neoptera</taxon>
        <taxon>Endopterygota</taxon>
        <taxon>Diptera</taxon>
        <taxon>Nematocera</taxon>
        <taxon>Culicoidea</taxon>
        <taxon>Culicidae</taxon>
        <taxon>Anophelinae</taxon>
        <taxon>Anopheles</taxon>
    </lineage>
</organism>
<sequence>MGAMMMLVLVVVRLLVDGAAAAAAGAGSAAAAAVCPLRLFSGCGPFRVPSDHLDHDCVIPFAELVQVEPPRADSALSALQHMLLLLLGASGGALRAFASSSLFVVVSGALADGQPRTLFSFPFTAGVRAVRGHIRIAGRR</sequence>
<keyword evidence="1" id="KW-0732">Signal</keyword>
<feature type="chain" id="PRO_5014831198" evidence="1">
    <location>
        <begin position="22"/>
        <end position="140"/>
    </location>
</feature>
<feature type="signal peptide" evidence="1">
    <location>
        <begin position="1"/>
        <end position="21"/>
    </location>
</feature>
<reference evidence="2" key="1">
    <citation type="submission" date="2018-01" db="EMBL/GenBank/DDBJ databases">
        <title>An insight into the sialome of Amazonian anophelines.</title>
        <authorList>
            <person name="Ribeiro J.M."/>
            <person name="Scarpassa V."/>
            <person name="Calvo E."/>
        </authorList>
    </citation>
    <scope>NUCLEOTIDE SEQUENCE</scope>
</reference>
<name>A0A2M4DEQ6_ANODA</name>
<protein>
    <submittedName>
        <fullName evidence="2">Putative secreted protein</fullName>
    </submittedName>
</protein>
<proteinExistence type="predicted"/>
<dbReference type="EMBL" id="GGFL01011763">
    <property type="protein sequence ID" value="MBW75941.1"/>
    <property type="molecule type" value="Transcribed_RNA"/>
</dbReference>
<evidence type="ECO:0000256" key="1">
    <source>
        <dbReference type="SAM" id="SignalP"/>
    </source>
</evidence>
<evidence type="ECO:0000313" key="2">
    <source>
        <dbReference type="EMBL" id="MBW75941.1"/>
    </source>
</evidence>
<accession>A0A2M4DEQ6</accession>
<dbReference type="AlphaFoldDB" id="A0A2M4DEQ6"/>